<keyword evidence="2" id="KW-0119">Carbohydrate metabolism</keyword>
<dbReference type="InterPro" id="IPR011583">
    <property type="entry name" value="Chitinase_II/V-like_cat"/>
</dbReference>
<dbReference type="InterPro" id="IPR050314">
    <property type="entry name" value="Glycosyl_Hydrlase_18"/>
</dbReference>
<dbReference type="Gene3D" id="3.20.20.80">
    <property type="entry name" value="Glycosidases"/>
    <property type="match status" value="2"/>
</dbReference>
<dbReference type="PROSITE" id="PS51910">
    <property type="entry name" value="GH18_2"/>
    <property type="match status" value="1"/>
</dbReference>
<reference evidence="7" key="1">
    <citation type="journal article" date="2019" name="Int. J. Syst. Evol. Microbiol.">
        <title>The Global Catalogue of Microorganisms (GCM) 10K type strain sequencing project: providing services to taxonomists for standard genome sequencing and annotation.</title>
        <authorList>
            <consortium name="The Broad Institute Genomics Platform"/>
            <consortium name="The Broad Institute Genome Sequencing Center for Infectious Disease"/>
            <person name="Wu L."/>
            <person name="Ma J."/>
        </authorList>
    </citation>
    <scope>NUCLEOTIDE SEQUENCE [LARGE SCALE GENOMIC DNA]</scope>
    <source>
        <strain evidence="7">CGMCC 1.8860</strain>
    </source>
</reference>
<dbReference type="Pfam" id="PF00704">
    <property type="entry name" value="Glyco_hydro_18"/>
    <property type="match status" value="1"/>
</dbReference>
<proteinExistence type="predicted"/>
<dbReference type="InterPro" id="IPR029070">
    <property type="entry name" value="Chitinase_insertion_sf"/>
</dbReference>
<keyword evidence="2" id="KW-0146">Chitin degradation</keyword>
<evidence type="ECO:0000313" key="7">
    <source>
        <dbReference type="Proteomes" id="UP000621859"/>
    </source>
</evidence>
<feature type="domain" description="GH18" evidence="5">
    <location>
        <begin position="16"/>
        <end position="471"/>
    </location>
</feature>
<keyword evidence="7" id="KW-1185">Reference proteome</keyword>
<dbReference type="InterPro" id="IPR001579">
    <property type="entry name" value="Glyco_hydro_18_chit_AS"/>
</dbReference>
<dbReference type="SUPFAM" id="SSF51445">
    <property type="entry name" value="(Trans)glycosidases"/>
    <property type="match status" value="1"/>
</dbReference>
<accession>A0ABQ2PR53</accession>
<sequence length="641" mass="69365">MYDANGREVLANGLNRRIVGYFASWRTGVDGSPSYLVNNIPWNKVSHINYAFAMVDQNTYKITIDTSATSPEIGLTWPNVAGASMDSTLPYKGHFNLLAQYKKQNPGVKIIMSIGGWAGGTGFYTMTTNADGSINTAGINTFADSVVAFLRQYNFFDGVDIDYEHPTTNNQAGNPDDFSISTPRLKGLMTSYNVLLKTLRQKLDTAAATDNKYYMLTIAGSASGWILRGEENLSGLQYLDYASLMSYDLHGAWNQYVGPNAALYDDGNDAELKAGGVYGASQYGGIGYLNTDWAYHYYRGALQSGRINLGLPYYTRGWKGVTGGTNGLWGTTPTVSSTVSCKGIATCGQGATGIDNVWYDLDTSGNPVPGGGNPLWHALNLQNGIVPDYLDAYKVTDKTITGTYVPNYNSTLVAPWLWNATKQVFISTETEQSIQTKAQYIVDRGIGGAMIWELAGDYAWNASMNGGKGEYYMGNTLTTDIYNAFTAAAPYGNKKAETTLPTTSAAVGIILDQWPMGDNNYPITPKMEITNNSTQTIPGGSTVEFDYPVSTPATMADQSGFGLTNTTAGYTGPNNIGGFKNNYNHAKFSIPTWQTIAPGQTVTVALNYYLPISGPSNYVVTIGGNKYILQQENPDATVGYK</sequence>
<gene>
    <name evidence="6" type="ORF">GCM10010971_35480</name>
</gene>
<dbReference type="InterPro" id="IPR017853">
    <property type="entry name" value="GH"/>
</dbReference>
<keyword evidence="1 4" id="KW-0378">Hydrolase</keyword>
<evidence type="ECO:0000313" key="6">
    <source>
        <dbReference type="EMBL" id="GGP27729.1"/>
    </source>
</evidence>
<evidence type="ECO:0000256" key="4">
    <source>
        <dbReference type="RuleBase" id="RU000489"/>
    </source>
</evidence>
<dbReference type="InterPro" id="IPR001223">
    <property type="entry name" value="Glyco_hydro18_cat"/>
</dbReference>
<keyword evidence="3 4" id="KW-0326">Glycosidase</keyword>
<dbReference type="SUPFAM" id="SSF54556">
    <property type="entry name" value="Chitinase insertion domain"/>
    <property type="match status" value="1"/>
</dbReference>
<dbReference type="Pfam" id="PF06483">
    <property type="entry name" value="ChiC"/>
    <property type="match status" value="1"/>
</dbReference>
<dbReference type="SMART" id="SM00636">
    <property type="entry name" value="Glyco_18"/>
    <property type="match status" value="1"/>
</dbReference>
<dbReference type="PROSITE" id="PS01095">
    <property type="entry name" value="GH18_1"/>
    <property type="match status" value="1"/>
</dbReference>
<comment type="caution">
    <text evidence="6">The sequence shown here is derived from an EMBL/GenBank/DDBJ whole genome shotgun (WGS) entry which is preliminary data.</text>
</comment>
<dbReference type="InterPro" id="IPR009470">
    <property type="entry name" value="Chi_C"/>
</dbReference>
<dbReference type="PANTHER" id="PTHR11177">
    <property type="entry name" value="CHITINASE"/>
    <property type="match status" value="1"/>
</dbReference>
<name>A0ABQ2PR53_9NEIS</name>
<dbReference type="EMBL" id="BMLY01000007">
    <property type="protein sequence ID" value="GGP27729.1"/>
    <property type="molecule type" value="Genomic_DNA"/>
</dbReference>
<protein>
    <submittedName>
        <fullName evidence="6">Chitinase</fullName>
    </submittedName>
</protein>
<dbReference type="Proteomes" id="UP000621859">
    <property type="component" value="Unassembled WGS sequence"/>
</dbReference>
<evidence type="ECO:0000259" key="5">
    <source>
        <dbReference type="PROSITE" id="PS51910"/>
    </source>
</evidence>
<dbReference type="PANTHER" id="PTHR11177:SF308">
    <property type="entry name" value="CHITINASE A"/>
    <property type="match status" value="1"/>
</dbReference>
<evidence type="ECO:0000256" key="3">
    <source>
        <dbReference type="ARBA" id="ARBA00023295"/>
    </source>
</evidence>
<evidence type="ECO:0000256" key="2">
    <source>
        <dbReference type="ARBA" id="ARBA00023024"/>
    </source>
</evidence>
<organism evidence="6 7">
    <name type="scientific">Silvimonas amylolytica</name>
    <dbReference type="NCBI Taxonomy" id="449663"/>
    <lineage>
        <taxon>Bacteria</taxon>
        <taxon>Pseudomonadati</taxon>
        <taxon>Pseudomonadota</taxon>
        <taxon>Betaproteobacteria</taxon>
        <taxon>Neisseriales</taxon>
        <taxon>Chitinibacteraceae</taxon>
        <taxon>Silvimonas</taxon>
    </lineage>
</organism>
<evidence type="ECO:0000256" key="1">
    <source>
        <dbReference type="ARBA" id="ARBA00022801"/>
    </source>
</evidence>
<keyword evidence="2" id="KW-0624">Polysaccharide degradation</keyword>